<dbReference type="EMBL" id="LAZP02000369">
    <property type="protein sequence ID" value="PFH57760.1"/>
    <property type="molecule type" value="Genomic_DNA"/>
</dbReference>
<dbReference type="Proteomes" id="UP000037136">
    <property type="component" value="Unassembled WGS sequence"/>
</dbReference>
<reference evidence="1 2" key="1">
    <citation type="journal article" date="2015" name="BMC Genomics">
        <title>Gene expression during zombie ant biting behavior reflects the complexity underlying fungal parasitic behavioral manipulation.</title>
        <authorList>
            <person name="de Bekker C."/>
            <person name="Ohm R.A."/>
            <person name="Loreto R.G."/>
            <person name="Sebastian A."/>
            <person name="Albert I."/>
            <person name="Merrow M."/>
            <person name="Brachmann A."/>
            <person name="Hughes D.P."/>
        </authorList>
    </citation>
    <scope>NUCLEOTIDE SEQUENCE [LARGE SCALE GENOMIC DNA]</scope>
    <source>
        <strain evidence="1 2">SC16a</strain>
    </source>
</reference>
<gene>
    <name evidence="1" type="ORF">XA68_14603</name>
</gene>
<proteinExistence type="predicted"/>
<sequence>MTQIFFYFFCASCNTRASTVHFPMCRIPKCHSFFNIFQHCAVLYLRRHTDPNALCYHSQAVRFQLRECLLSYTLSVSARTLSARGYDMNCKPSAPEMALFAPGPCHLFF</sequence>
<keyword evidence="2" id="KW-1185">Reference proteome</keyword>
<dbReference type="AlphaFoldDB" id="A0A2A9PA76"/>
<organism evidence="1 2">
    <name type="scientific">Ophiocordyceps unilateralis</name>
    <name type="common">Zombie-ant fungus</name>
    <name type="synonym">Torrubia unilateralis</name>
    <dbReference type="NCBI Taxonomy" id="268505"/>
    <lineage>
        <taxon>Eukaryota</taxon>
        <taxon>Fungi</taxon>
        <taxon>Dikarya</taxon>
        <taxon>Ascomycota</taxon>
        <taxon>Pezizomycotina</taxon>
        <taxon>Sordariomycetes</taxon>
        <taxon>Hypocreomycetidae</taxon>
        <taxon>Hypocreales</taxon>
        <taxon>Ophiocordycipitaceae</taxon>
        <taxon>Ophiocordyceps</taxon>
    </lineage>
</organism>
<evidence type="ECO:0000313" key="2">
    <source>
        <dbReference type="Proteomes" id="UP000037136"/>
    </source>
</evidence>
<comment type="caution">
    <text evidence="1">The sequence shown here is derived from an EMBL/GenBank/DDBJ whole genome shotgun (WGS) entry which is preliminary data.</text>
</comment>
<reference evidence="1 2" key="2">
    <citation type="journal article" date="2017" name="Sci. Rep.">
        <title>Ant-infecting Ophiocordyceps genomes reveal a high diversity of potential behavioral manipulation genes and a possible major role for enterotoxins.</title>
        <authorList>
            <person name="de Bekker C."/>
            <person name="Ohm R.A."/>
            <person name="Evans H.C."/>
            <person name="Brachmann A."/>
            <person name="Hughes D.P."/>
        </authorList>
    </citation>
    <scope>NUCLEOTIDE SEQUENCE [LARGE SCALE GENOMIC DNA]</scope>
    <source>
        <strain evidence="1 2">SC16a</strain>
    </source>
</reference>
<protein>
    <submittedName>
        <fullName evidence="1">Uncharacterized protein</fullName>
    </submittedName>
</protein>
<name>A0A2A9PA76_OPHUN</name>
<evidence type="ECO:0000313" key="1">
    <source>
        <dbReference type="EMBL" id="PFH57760.1"/>
    </source>
</evidence>
<accession>A0A2A9PA76</accession>